<gene>
    <name evidence="4" type="ORF">EV652_105460</name>
</gene>
<dbReference type="Gene3D" id="3.40.630.30">
    <property type="match status" value="1"/>
</dbReference>
<dbReference type="AlphaFoldDB" id="A0A4R2HL56"/>
<dbReference type="RefSeq" id="WP_132210120.1">
    <property type="nucleotide sequence ID" value="NZ_SLWN01000005.1"/>
</dbReference>
<evidence type="ECO:0000313" key="4">
    <source>
        <dbReference type="EMBL" id="TCO30465.1"/>
    </source>
</evidence>
<evidence type="ECO:0000256" key="2">
    <source>
        <dbReference type="ARBA" id="ARBA00023315"/>
    </source>
</evidence>
<dbReference type="InterPro" id="IPR050832">
    <property type="entry name" value="Bact_Acetyltransf"/>
</dbReference>
<organism evidence="4 5">
    <name type="scientific">Kribbella steppae</name>
    <dbReference type="NCBI Taxonomy" id="2512223"/>
    <lineage>
        <taxon>Bacteria</taxon>
        <taxon>Bacillati</taxon>
        <taxon>Actinomycetota</taxon>
        <taxon>Actinomycetes</taxon>
        <taxon>Propionibacteriales</taxon>
        <taxon>Kribbellaceae</taxon>
        <taxon>Kribbella</taxon>
    </lineage>
</organism>
<keyword evidence="5" id="KW-1185">Reference proteome</keyword>
<dbReference type="PROSITE" id="PS51186">
    <property type="entry name" value="GNAT"/>
    <property type="match status" value="1"/>
</dbReference>
<dbReference type="Proteomes" id="UP000294508">
    <property type="component" value="Unassembled WGS sequence"/>
</dbReference>
<comment type="caution">
    <text evidence="4">The sequence shown here is derived from an EMBL/GenBank/DDBJ whole genome shotgun (WGS) entry which is preliminary data.</text>
</comment>
<sequence length="160" mass="17528">MLIRPVRESDIESLHRNRLCGLTIEETAELVMSATDEEHGDESRFLVAVAQGGGVVGMTTVKRLKHRMCRHRAELGGFVILPVARGTGLARRIVDAASRHAGDWGCSILEVSCRGGTHAEKAYVGLGFQVWGQLPGGFHDHDGLVFDEVRLWMSLPTKTP</sequence>
<name>A0A4R2HL56_9ACTN</name>
<dbReference type="OrthoDB" id="9803907at2"/>
<dbReference type="GO" id="GO:0005840">
    <property type="term" value="C:ribosome"/>
    <property type="evidence" value="ECO:0007669"/>
    <property type="project" value="UniProtKB-KW"/>
</dbReference>
<dbReference type="Pfam" id="PF00583">
    <property type="entry name" value="Acetyltransf_1"/>
    <property type="match status" value="1"/>
</dbReference>
<reference evidence="4 5" key="1">
    <citation type="journal article" date="2015" name="Stand. Genomic Sci.">
        <title>Genomic Encyclopedia of Bacterial and Archaeal Type Strains, Phase III: the genomes of soil and plant-associated and newly described type strains.</title>
        <authorList>
            <person name="Whitman W.B."/>
            <person name="Woyke T."/>
            <person name="Klenk H.P."/>
            <person name="Zhou Y."/>
            <person name="Lilburn T.G."/>
            <person name="Beck B.J."/>
            <person name="De Vos P."/>
            <person name="Vandamme P."/>
            <person name="Eisen J.A."/>
            <person name="Garrity G."/>
            <person name="Hugenholtz P."/>
            <person name="Kyrpides N.C."/>
        </authorList>
    </citation>
    <scope>NUCLEOTIDE SEQUENCE [LARGE SCALE GENOMIC DNA]</scope>
    <source>
        <strain evidence="4 5">VKM Ac-2572</strain>
    </source>
</reference>
<dbReference type="SUPFAM" id="SSF55729">
    <property type="entry name" value="Acyl-CoA N-acyltransferases (Nat)"/>
    <property type="match status" value="1"/>
</dbReference>
<protein>
    <submittedName>
        <fullName evidence="4">Ribosomal protein S18 acetylase RimI-like enzyme</fullName>
    </submittedName>
</protein>
<keyword evidence="2" id="KW-0012">Acyltransferase</keyword>
<proteinExistence type="predicted"/>
<evidence type="ECO:0000259" key="3">
    <source>
        <dbReference type="PROSITE" id="PS51186"/>
    </source>
</evidence>
<evidence type="ECO:0000256" key="1">
    <source>
        <dbReference type="ARBA" id="ARBA00022679"/>
    </source>
</evidence>
<accession>A0A4R2HL56</accession>
<keyword evidence="4" id="KW-0687">Ribonucleoprotein</keyword>
<dbReference type="InterPro" id="IPR016181">
    <property type="entry name" value="Acyl_CoA_acyltransferase"/>
</dbReference>
<dbReference type="PANTHER" id="PTHR43877">
    <property type="entry name" value="AMINOALKYLPHOSPHONATE N-ACETYLTRANSFERASE-RELATED-RELATED"/>
    <property type="match status" value="1"/>
</dbReference>
<dbReference type="InterPro" id="IPR000182">
    <property type="entry name" value="GNAT_dom"/>
</dbReference>
<feature type="domain" description="N-acetyltransferase" evidence="3">
    <location>
        <begin position="1"/>
        <end position="158"/>
    </location>
</feature>
<dbReference type="CDD" id="cd04301">
    <property type="entry name" value="NAT_SF"/>
    <property type="match status" value="1"/>
</dbReference>
<dbReference type="EMBL" id="SLWN01000005">
    <property type="protein sequence ID" value="TCO30465.1"/>
    <property type="molecule type" value="Genomic_DNA"/>
</dbReference>
<dbReference type="GO" id="GO:0016747">
    <property type="term" value="F:acyltransferase activity, transferring groups other than amino-acyl groups"/>
    <property type="evidence" value="ECO:0007669"/>
    <property type="project" value="InterPro"/>
</dbReference>
<evidence type="ECO:0000313" key="5">
    <source>
        <dbReference type="Proteomes" id="UP000294508"/>
    </source>
</evidence>
<keyword evidence="4" id="KW-0689">Ribosomal protein</keyword>
<keyword evidence="1" id="KW-0808">Transferase</keyword>